<evidence type="ECO:0000256" key="3">
    <source>
        <dbReference type="ARBA" id="ARBA00022801"/>
    </source>
</evidence>
<feature type="compositionally biased region" description="Polar residues" evidence="6">
    <location>
        <begin position="559"/>
        <end position="572"/>
    </location>
</feature>
<evidence type="ECO:0000256" key="7">
    <source>
        <dbReference type="SAM" id="Phobius"/>
    </source>
</evidence>
<name>A0A286RE44_9BACT</name>
<dbReference type="EC" id="3.4.21.102" evidence="9"/>
<feature type="transmembrane region" description="Helical" evidence="7">
    <location>
        <begin position="31"/>
        <end position="55"/>
    </location>
</feature>
<reference evidence="9 10" key="1">
    <citation type="journal article" name="Front. Microbiol.">
        <title>Sugar Metabolism of the First Thermophilic Planctomycete Thermogutta terrifontis: Comparative Genomic and Transcriptomic Approaches.</title>
        <authorList>
            <person name="Elcheninov A.G."/>
            <person name="Menzel P."/>
            <person name="Gudbergsdottir S.R."/>
            <person name="Slesarev A.I."/>
            <person name="Kadnikov V.V."/>
            <person name="Krogh A."/>
            <person name="Bonch-Osmolovskaya E.A."/>
            <person name="Peng X."/>
            <person name="Kublanov I.V."/>
        </authorList>
    </citation>
    <scope>NUCLEOTIDE SEQUENCE [LARGE SCALE GENOMIC DNA]</scope>
    <source>
        <strain evidence="9 10">R1</strain>
    </source>
</reference>
<dbReference type="SMART" id="SM00228">
    <property type="entry name" value="PDZ"/>
    <property type="match status" value="1"/>
</dbReference>
<keyword evidence="7" id="KW-0472">Membrane</keyword>
<comment type="similarity">
    <text evidence="1 5">Belongs to the peptidase S41A family.</text>
</comment>
<dbReference type="SUPFAM" id="SSF50156">
    <property type="entry name" value="PDZ domain-like"/>
    <property type="match status" value="1"/>
</dbReference>
<dbReference type="Pfam" id="PF03572">
    <property type="entry name" value="Peptidase_S41"/>
    <property type="match status" value="1"/>
</dbReference>
<dbReference type="Proteomes" id="UP000215086">
    <property type="component" value="Chromosome"/>
</dbReference>
<dbReference type="InterPro" id="IPR004447">
    <property type="entry name" value="Peptidase_S41A"/>
</dbReference>
<dbReference type="GO" id="GO:0030288">
    <property type="term" value="C:outer membrane-bounded periplasmic space"/>
    <property type="evidence" value="ECO:0007669"/>
    <property type="project" value="TreeGrafter"/>
</dbReference>
<dbReference type="InterPro" id="IPR036034">
    <property type="entry name" value="PDZ_sf"/>
</dbReference>
<keyword evidence="7" id="KW-1133">Transmembrane helix</keyword>
<dbReference type="SUPFAM" id="SSF52096">
    <property type="entry name" value="ClpP/crotonase"/>
    <property type="match status" value="1"/>
</dbReference>
<evidence type="ECO:0000256" key="5">
    <source>
        <dbReference type="RuleBase" id="RU004404"/>
    </source>
</evidence>
<dbReference type="InterPro" id="IPR001478">
    <property type="entry name" value="PDZ"/>
</dbReference>
<dbReference type="InterPro" id="IPR005151">
    <property type="entry name" value="Tail-specific_protease"/>
</dbReference>
<dbReference type="SMART" id="SM00245">
    <property type="entry name" value="TSPc"/>
    <property type="match status" value="1"/>
</dbReference>
<evidence type="ECO:0000259" key="8">
    <source>
        <dbReference type="PROSITE" id="PS50106"/>
    </source>
</evidence>
<dbReference type="InterPro" id="IPR041489">
    <property type="entry name" value="PDZ_6"/>
</dbReference>
<sequence>MEHAGPDSSVESIHTISGTVRHRCPNRWRIALLRVAVCIVVIGISLLSMSFGLAAPDGGKLNNAPSSDQLSLSANELEELKAVLEQGQSLERQSRWGEALSLYEEAIRRFPGHPELQTRFHEARLHYDLIRRYADSTFLTTVRNLSARDALQLYDEVLVKIQAHYVDSPHWNELYSQGVHGLALALNEPKFLAAYQISLSSEAAASAGRDLEFVVPQIRVQSRTTALDAVNRLAQWLHEKVGLPASAAVMEMICGAVNSLDPYSAFLTPAQLSDLYSQIEGNFVGLGVELRPQEDALIVLRVIAGSPAEKSGIRPGDRIMAVDGQNVRDISPDRAAELLKGPEGTSVSLEIADRAGQLRTLSVVRTRVEVPSVADVRILDERAKIGYFRLLSFQRTTAHDVETALSLLEAQGVRSLIIDLRGNPGGLLGAAVETADLFLTGGTIVSTQGRNSQENLVYTAQEARKCALPLVVLIDHESASAAEIFAGALQDQGRGTIVGTPSYGKGSIQGIFPLAITGAGLRLTTARFFSPRGQPYAGRGVIPDIRVQVAARPLVARSPSDSGSNTDGNPFSVSGDAGSPALLSTSRDPILEAGLQAAQQILAQRDGATR</sequence>
<keyword evidence="7" id="KW-0812">Transmembrane</keyword>
<dbReference type="GO" id="GO:0007165">
    <property type="term" value="P:signal transduction"/>
    <property type="evidence" value="ECO:0007669"/>
    <property type="project" value="TreeGrafter"/>
</dbReference>
<dbReference type="KEGG" id="ttf:THTE_1628"/>
<accession>A0A286RE44</accession>
<gene>
    <name evidence="9" type="ORF">THTE_1628</name>
</gene>
<dbReference type="CDD" id="cd06782">
    <property type="entry name" value="cpPDZ_CPP-like"/>
    <property type="match status" value="1"/>
</dbReference>
<dbReference type="Gene3D" id="1.25.40.10">
    <property type="entry name" value="Tetratricopeptide repeat domain"/>
    <property type="match status" value="1"/>
</dbReference>
<keyword evidence="3 5" id="KW-0378">Hydrolase</keyword>
<evidence type="ECO:0000256" key="2">
    <source>
        <dbReference type="ARBA" id="ARBA00022670"/>
    </source>
</evidence>
<evidence type="ECO:0000313" key="9">
    <source>
        <dbReference type="EMBL" id="ASV74230.1"/>
    </source>
</evidence>
<dbReference type="InterPro" id="IPR011990">
    <property type="entry name" value="TPR-like_helical_dom_sf"/>
</dbReference>
<evidence type="ECO:0000313" key="10">
    <source>
        <dbReference type="Proteomes" id="UP000215086"/>
    </source>
</evidence>
<feature type="domain" description="PDZ" evidence="8">
    <location>
        <begin position="272"/>
        <end position="340"/>
    </location>
</feature>
<protein>
    <submittedName>
        <fullName evidence="9">Carboxyl-terminal protease</fullName>
        <ecNumber evidence="9">3.4.21.102</ecNumber>
    </submittedName>
</protein>
<dbReference type="Gene3D" id="3.90.226.10">
    <property type="entry name" value="2-enoyl-CoA Hydratase, Chain A, domain 1"/>
    <property type="match status" value="1"/>
</dbReference>
<dbReference type="EMBL" id="CP018477">
    <property type="protein sequence ID" value="ASV74230.1"/>
    <property type="molecule type" value="Genomic_DNA"/>
</dbReference>
<dbReference type="PANTHER" id="PTHR32060">
    <property type="entry name" value="TAIL-SPECIFIC PROTEASE"/>
    <property type="match status" value="1"/>
</dbReference>
<dbReference type="PANTHER" id="PTHR32060:SF30">
    <property type="entry name" value="CARBOXY-TERMINAL PROCESSING PROTEASE CTPA"/>
    <property type="match status" value="1"/>
</dbReference>
<proteinExistence type="inferred from homology"/>
<keyword evidence="4 5" id="KW-0720">Serine protease</keyword>
<dbReference type="PROSITE" id="PS50106">
    <property type="entry name" value="PDZ"/>
    <property type="match status" value="1"/>
</dbReference>
<organism evidence="9 10">
    <name type="scientific">Thermogutta terrifontis</name>
    <dbReference type="NCBI Taxonomy" id="1331910"/>
    <lineage>
        <taxon>Bacteria</taxon>
        <taxon>Pseudomonadati</taxon>
        <taxon>Planctomycetota</taxon>
        <taxon>Planctomycetia</taxon>
        <taxon>Pirellulales</taxon>
        <taxon>Thermoguttaceae</taxon>
        <taxon>Thermogutta</taxon>
    </lineage>
</organism>
<dbReference type="AlphaFoldDB" id="A0A286RE44"/>
<dbReference type="OrthoDB" id="9812068at2"/>
<dbReference type="InterPro" id="IPR029045">
    <property type="entry name" value="ClpP/crotonase-like_dom_sf"/>
</dbReference>
<evidence type="ECO:0000256" key="4">
    <source>
        <dbReference type="ARBA" id="ARBA00022825"/>
    </source>
</evidence>
<dbReference type="GO" id="GO:0004252">
    <property type="term" value="F:serine-type endopeptidase activity"/>
    <property type="evidence" value="ECO:0007669"/>
    <property type="project" value="UniProtKB-EC"/>
</dbReference>
<dbReference type="RefSeq" id="WP_095414610.1">
    <property type="nucleotide sequence ID" value="NZ_CP018477.1"/>
</dbReference>
<evidence type="ECO:0000256" key="1">
    <source>
        <dbReference type="ARBA" id="ARBA00009179"/>
    </source>
</evidence>
<keyword evidence="2 5" id="KW-0645">Protease</keyword>
<dbReference type="Gene3D" id="3.30.750.44">
    <property type="match status" value="1"/>
</dbReference>
<evidence type="ECO:0000256" key="6">
    <source>
        <dbReference type="SAM" id="MobiDB-lite"/>
    </source>
</evidence>
<dbReference type="CDD" id="cd07560">
    <property type="entry name" value="Peptidase_S41_CPP"/>
    <property type="match status" value="1"/>
</dbReference>
<dbReference type="Gene3D" id="2.30.42.10">
    <property type="match status" value="1"/>
</dbReference>
<keyword evidence="10" id="KW-1185">Reference proteome</keyword>
<dbReference type="NCBIfam" id="TIGR00225">
    <property type="entry name" value="prc"/>
    <property type="match status" value="1"/>
</dbReference>
<dbReference type="GO" id="GO:0006508">
    <property type="term" value="P:proteolysis"/>
    <property type="evidence" value="ECO:0007669"/>
    <property type="project" value="UniProtKB-KW"/>
</dbReference>
<feature type="region of interest" description="Disordered" evidence="6">
    <location>
        <begin position="556"/>
        <end position="585"/>
    </location>
</feature>
<dbReference type="Pfam" id="PF17820">
    <property type="entry name" value="PDZ_6"/>
    <property type="match status" value="1"/>
</dbReference>